<dbReference type="HOGENOM" id="CLU_2306434_0_0_1"/>
<comment type="caution">
    <text evidence="1">The sequence shown here is derived from an EMBL/GenBank/DDBJ whole genome shotgun (WGS) entry which is preliminary data.</text>
</comment>
<dbReference type="OrthoDB" id="128308at2759"/>
<gene>
    <name evidence="1" type="ORF">M7I_0240</name>
</gene>
<evidence type="ECO:0000313" key="2">
    <source>
        <dbReference type="Proteomes" id="UP000005446"/>
    </source>
</evidence>
<accession>H0ECU5</accession>
<proteinExistence type="predicted"/>
<evidence type="ECO:0000313" key="1">
    <source>
        <dbReference type="EMBL" id="EHL03599.1"/>
    </source>
</evidence>
<sequence length="100" mass="11273">MLGGIDELAIQARAFIDQDSLDAQSLLAHENEITGSQSKRCPMCKKMVDDEYLRKFKGLSTQKARDILNDSVGLGEMVHEDIKDVVKRRVRGSDDDEDFD</sequence>
<dbReference type="EMBL" id="AGUE01000006">
    <property type="protein sequence ID" value="EHL03599.1"/>
    <property type="molecule type" value="Genomic_DNA"/>
</dbReference>
<organism evidence="1 2">
    <name type="scientific">Glarea lozoyensis (strain ATCC 74030 / MF5533)</name>
    <dbReference type="NCBI Taxonomy" id="1104152"/>
    <lineage>
        <taxon>Eukaryota</taxon>
        <taxon>Fungi</taxon>
        <taxon>Dikarya</taxon>
        <taxon>Ascomycota</taxon>
        <taxon>Pezizomycotina</taxon>
        <taxon>Leotiomycetes</taxon>
        <taxon>Helotiales</taxon>
        <taxon>Helotiaceae</taxon>
        <taxon>Glarea</taxon>
    </lineage>
</organism>
<dbReference type="Proteomes" id="UP000005446">
    <property type="component" value="Unassembled WGS sequence"/>
</dbReference>
<keyword evidence="2" id="KW-1185">Reference proteome</keyword>
<protein>
    <submittedName>
        <fullName evidence="1">Uncharacterized protein</fullName>
    </submittedName>
</protein>
<dbReference type="InParanoid" id="H0ECU5"/>
<reference evidence="1 2" key="1">
    <citation type="journal article" date="2012" name="Eukaryot. Cell">
        <title>Genome sequence of the fungus Glarea lozoyensis: the first genome sequence of a species from the Helotiaceae family.</title>
        <authorList>
            <person name="Youssar L."/>
            <person name="Gruening B.A."/>
            <person name="Erxleben A."/>
            <person name="Guenther S."/>
            <person name="Huettel W."/>
        </authorList>
    </citation>
    <scope>NUCLEOTIDE SEQUENCE [LARGE SCALE GENOMIC DNA]</scope>
    <source>
        <strain evidence="2">ATCC 74030 / MF5533</strain>
    </source>
</reference>
<name>H0ECU5_GLAL7</name>
<dbReference type="AlphaFoldDB" id="H0ECU5"/>